<dbReference type="Pfam" id="PF04328">
    <property type="entry name" value="Sel_put"/>
    <property type="match status" value="1"/>
</dbReference>
<gene>
    <name evidence="1" type="ORF">GKE73_09585</name>
</gene>
<evidence type="ECO:0000313" key="2">
    <source>
        <dbReference type="Proteomes" id="UP000446658"/>
    </source>
</evidence>
<dbReference type="PANTHER" id="PTHR38453">
    <property type="entry name" value="CYTOPLASMIC PROTEIN-RELATED"/>
    <property type="match status" value="1"/>
</dbReference>
<sequence length="62" mass="7577">MRKFWQRLVETTRLMVGVKDYDTYVARRRRFNPEAKVMTKEEFFRYCQTARYSGKSANRCPC</sequence>
<dbReference type="Proteomes" id="UP000446658">
    <property type="component" value="Unassembled WGS sequence"/>
</dbReference>
<dbReference type="RefSeq" id="WP_230370126.1">
    <property type="nucleotide sequence ID" value="NZ_WLYX01000001.1"/>
</dbReference>
<dbReference type="AlphaFoldDB" id="A0A844GC11"/>
<evidence type="ECO:0000313" key="1">
    <source>
        <dbReference type="EMBL" id="MTD33292.1"/>
    </source>
</evidence>
<keyword evidence="2" id="KW-1185">Reference proteome</keyword>
<reference evidence="1 2" key="1">
    <citation type="submission" date="2019-11" db="EMBL/GenBank/DDBJ databases">
        <title>Draft genome sequence of Paludibacterium sp. dN18-1.</title>
        <authorList>
            <person name="Im W.-T."/>
        </authorList>
    </citation>
    <scope>NUCLEOTIDE SEQUENCE [LARGE SCALE GENOMIC DNA]</scope>
    <source>
        <strain evidence="2">dN 18-1</strain>
    </source>
</reference>
<protein>
    <submittedName>
        <fullName evidence="1">Putative selenoprotein</fullName>
    </submittedName>
</protein>
<organism evidence="1 2">
    <name type="scientific">Paludibacterium denitrificans</name>
    <dbReference type="NCBI Taxonomy" id="2675226"/>
    <lineage>
        <taxon>Bacteria</taxon>
        <taxon>Pseudomonadati</taxon>
        <taxon>Pseudomonadota</taxon>
        <taxon>Betaproteobacteria</taxon>
        <taxon>Neisseriales</taxon>
        <taxon>Chromobacteriaceae</taxon>
        <taxon>Paludibacterium</taxon>
    </lineage>
</organism>
<comment type="caution">
    <text evidence="1">The sequence shown here is derived from an EMBL/GenBank/DDBJ whole genome shotgun (WGS) entry which is preliminary data.</text>
</comment>
<dbReference type="PANTHER" id="PTHR38453:SF1">
    <property type="entry name" value="CYTOPLASMIC PROTEIN"/>
    <property type="match status" value="1"/>
</dbReference>
<dbReference type="EMBL" id="WLYX01000001">
    <property type="protein sequence ID" value="MTD33292.1"/>
    <property type="molecule type" value="Genomic_DNA"/>
</dbReference>
<dbReference type="InterPro" id="IPR007423">
    <property type="entry name" value="Sel_put"/>
</dbReference>
<proteinExistence type="predicted"/>
<name>A0A844GC11_9NEIS</name>
<accession>A0A844GC11</accession>